<sequence length="188" mass="20601">MTVVVPTPIPTLRRVVPPSSTSITTASAPTTTPFTASFQHTKSEQPGRKVPLCKLGTDSPGRSVSSFSEFPPSFHGKQSDDGDLSPLAEKLLISAGSIGIFVIFGAIIYLVIRMKRVNRLARGEILEEEARWYGWRRNRDGSGPPPSYTSVLDLRMATPLTRNLLKGKWLAITTLITKQPSNVLELQL</sequence>
<proteinExistence type="predicted"/>
<name>A0A5M9JI58_MONFR</name>
<organism evidence="2 3">
    <name type="scientific">Monilinia fructicola</name>
    <name type="common">Brown rot fungus</name>
    <name type="synonym">Ciboria fructicola</name>
    <dbReference type="NCBI Taxonomy" id="38448"/>
    <lineage>
        <taxon>Eukaryota</taxon>
        <taxon>Fungi</taxon>
        <taxon>Dikarya</taxon>
        <taxon>Ascomycota</taxon>
        <taxon>Pezizomycotina</taxon>
        <taxon>Leotiomycetes</taxon>
        <taxon>Helotiales</taxon>
        <taxon>Sclerotiniaceae</taxon>
        <taxon>Monilinia</taxon>
    </lineage>
</organism>
<accession>A0A5M9JI58</accession>
<feature type="transmembrane region" description="Helical" evidence="1">
    <location>
        <begin position="91"/>
        <end position="112"/>
    </location>
</feature>
<dbReference type="VEuPathDB" id="FungiDB:MFRU_010g02070"/>
<keyword evidence="1" id="KW-1133">Transmembrane helix</keyword>
<evidence type="ECO:0000256" key="1">
    <source>
        <dbReference type="SAM" id="Phobius"/>
    </source>
</evidence>
<dbReference type="EMBL" id="VICG01000010">
    <property type="protein sequence ID" value="KAA8567659.1"/>
    <property type="molecule type" value="Genomic_DNA"/>
</dbReference>
<gene>
    <name evidence="2" type="ORF">EYC84_008132</name>
</gene>
<dbReference type="AlphaFoldDB" id="A0A5M9JI58"/>
<keyword evidence="3" id="KW-1185">Reference proteome</keyword>
<evidence type="ECO:0000313" key="3">
    <source>
        <dbReference type="Proteomes" id="UP000322873"/>
    </source>
</evidence>
<protein>
    <submittedName>
        <fullName evidence="2">Uncharacterized protein</fullName>
    </submittedName>
</protein>
<dbReference type="Proteomes" id="UP000322873">
    <property type="component" value="Unassembled WGS sequence"/>
</dbReference>
<keyword evidence="1" id="KW-0812">Transmembrane</keyword>
<keyword evidence="1" id="KW-0472">Membrane</keyword>
<comment type="caution">
    <text evidence="2">The sequence shown here is derived from an EMBL/GenBank/DDBJ whole genome shotgun (WGS) entry which is preliminary data.</text>
</comment>
<reference evidence="2 3" key="1">
    <citation type="submission" date="2019-06" db="EMBL/GenBank/DDBJ databases">
        <title>Genome Sequence of the Brown Rot Fungal Pathogen Monilinia fructicola.</title>
        <authorList>
            <person name="De Miccolis Angelini R.M."/>
            <person name="Landi L."/>
            <person name="Abate D."/>
            <person name="Pollastro S."/>
            <person name="Romanazzi G."/>
            <person name="Faretra F."/>
        </authorList>
    </citation>
    <scope>NUCLEOTIDE SEQUENCE [LARGE SCALE GENOMIC DNA]</scope>
    <source>
        <strain evidence="2 3">Mfrc123</strain>
    </source>
</reference>
<evidence type="ECO:0000313" key="2">
    <source>
        <dbReference type="EMBL" id="KAA8567659.1"/>
    </source>
</evidence>